<keyword evidence="2" id="KW-1185">Reference proteome</keyword>
<evidence type="ECO:0000313" key="1">
    <source>
        <dbReference type="EMBL" id="KAI4374606.1"/>
    </source>
</evidence>
<proteinExistence type="predicted"/>
<protein>
    <submittedName>
        <fullName evidence="1">Uncharacterized protein</fullName>
    </submittedName>
</protein>
<evidence type="ECO:0000313" key="2">
    <source>
        <dbReference type="Proteomes" id="UP001057402"/>
    </source>
</evidence>
<sequence>MNHGLTFFLRIVCGLVGVVCDNKPSELCVPKEWENVTEVRPLRFGIAQGKRGDSHGAETDAAKSMYWIFRSP</sequence>
<gene>
    <name evidence="1" type="ORF">MLD38_012585</name>
</gene>
<dbReference type="EMBL" id="CM042883">
    <property type="protein sequence ID" value="KAI4374606.1"/>
    <property type="molecule type" value="Genomic_DNA"/>
</dbReference>
<dbReference type="Proteomes" id="UP001057402">
    <property type="component" value="Chromosome 4"/>
</dbReference>
<reference evidence="2" key="1">
    <citation type="journal article" date="2023" name="Front. Plant Sci.">
        <title>Chromosomal-level genome assembly of Melastoma candidum provides insights into trichome evolution.</title>
        <authorList>
            <person name="Zhong Y."/>
            <person name="Wu W."/>
            <person name="Sun C."/>
            <person name="Zou P."/>
            <person name="Liu Y."/>
            <person name="Dai S."/>
            <person name="Zhou R."/>
        </authorList>
    </citation>
    <scope>NUCLEOTIDE SEQUENCE [LARGE SCALE GENOMIC DNA]</scope>
</reference>
<comment type="caution">
    <text evidence="1">The sequence shown here is derived from an EMBL/GenBank/DDBJ whole genome shotgun (WGS) entry which is preliminary data.</text>
</comment>
<organism evidence="1 2">
    <name type="scientific">Melastoma candidum</name>
    <dbReference type="NCBI Taxonomy" id="119954"/>
    <lineage>
        <taxon>Eukaryota</taxon>
        <taxon>Viridiplantae</taxon>
        <taxon>Streptophyta</taxon>
        <taxon>Embryophyta</taxon>
        <taxon>Tracheophyta</taxon>
        <taxon>Spermatophyta</taxon>
        <taxon>Magnoliopsida</taxon>
        <taxon>eudicotyledons</taxon>
        <taxon>Gunneridae</taxon>
        <taxon>Pentapetalae</taxon>
        <taxon>rosids</taxon>
        <taxon>malvids</taxon>
        <taxon>Myrtales</taxon>
        <taxon>Melastomataceae</taxon>
        <taxon>Melastomatoideae</taxon>
        <taxon>Melastomateae</taxon>
        <taxon>Melastoma</taxon>
    </lineage>
</organism>
<accession>A0ACB9R8L3</accession>
<name>A0ACB9R8L3_9MYRT</name>